<dbReference type="AlphaFoldDB" id="A0AA38PB63"/>
<reference evidence="2" key="1">
    <citation type="submission" date="2022-08" db="EMBL/GenBank/DDBJ databases">
        <authorList>
            <consortium name="DOE Joint Genome Institute"/>
            <person name="Min B."/>
            <person name="Riley R."/>
            <person name="Sierra-Patev S."/>
            <person name="Naranjo-Ortiz M."/>
            <person name="Looney B."/>
            <person name="Konkel Z."/>
            <person name="Slot J.C."/>
            <person name="Sakamoto Y."/>
            <person name="Steenwyk J.L."/>
            <person name="Rokas A."/>
            <person name="Carro J."/>
            <person name="Camarero S."/>
            <person name="Ferreira P."/>
            <person name="Molpeceres G."/>
            <person name="Ruiz-Duenas F.J."/>
            <person name="Serrano A."/>
            <person name="Henrissat B."/>
            <person name="Drula E."/>
            <person name="Hughes K.W."/>
            <person name="Mata J.L."/>
            <person name="Ishikawa N.K."/>
            <person name="Vargas-Isla R."/>
            <person name="Ushijima S."/>
            <person name="Smith C.A."/>
            <person name="Ahrendt S."/>
            <person name="Andreopoulos W."/>
            <person name="He G."/>
            <person name="Labutti K."/>
            <person name="Lipzen A."/>
            <person name="Ng V."/>
            <person name="Sandor L."/>
            <person name="Barry K."/>
            <person name="Martinez A.T."/>
            <person name="Xiao Y."/>
            <person name="Gibbons J.G."/>
            <person name="Terashima K."/>
            <person name="Hibbett D.S."/>
            <person name="Grigoriev I.V."/>
        </authorList>
    </citation>
    <scope>NUCLEOTIDE SEQUENCE</scope>
    <source>
        <strain evidence="2">TFB9207</strain>
    </source>
</reference>
<organism evidence="2 3">
    <name type="scientific">Lentinula raphanica</name>
    <dbReference type="NCBI Taxonomy" id="153919"/>
    <lineage>
        <taxon>Eukaryota</taxon>
        <taxon>Fungi</taxon>
        <taxon>Dikarya</taxon>
        <taxon>Basidiomycota</taxon>
        <taxon>Agaricomycotina</taxon>
        <taxon>Agaricomycetes</taxon>
        <taxon>Agaricomycetidae</taxon>
        <taxon>Agaricales</taxon>
        <taxon>Marasmiineae</taxon>
        <taxon>Omphalotaceae</taxon>
        <taxon>Lentinula</taxon>
    </lineage>
</organism>
<feature type="chain" id="PRO_5041460164" evidence="1">
    <location>
        <begin position="25"/>
        <end position="237"/>
    </location>
</feature>
<keyword evidence="3" id="KW-1185">Reference proteome</keyword>
<gene>
    <name evidence="2" type="ORF">F5878DRAFT_641172</name>
</gene>
<proteinExistence type="predicted"/>
<keyword evidence="1" id="KW-0732">Signal</keyword>
<dbReference type="EMBL" id="MU806127">
    <property type="protein sequence ID" value="KAJ3839443.1"/>
    <property type="molecule type" value="Genomic_DNA"/>
</dbReference>
<evidence type="ECO:0000313" key="3">
    <source>
        <dbReference type="Proteomes" id="UP001163846"/>
    </source>
</evidence>
<feature type="signal peptide" evidence="1">
    <location>
        <begin position="1"/>
        <end position="24"/>
    </location>
</feature>
<name>A0AA38PB63_9AGAR</name>
<protein>
    <submittedName>
        <fullName evidence="2">Uncharacterized protein</fullName>
    </submittedName>
</protein>
<accession>A0AA38PB63</accession>
<comment type="caution">
    <text evidence="2">The sequence shown here is derived from an EMBL/GenBank/DDBJ whole genome shotgun (WGS) entry which is preliminary data.</text>
</comment>
<evidence type="ECO:0000313" key="2">
    <source>
        <dbReference type="EMBL" id="KAJ3839443.1"/>
    </source>
</evidence>
<dbReference type="Proteomes" id="UP001163846">
    <property type="component" value="Unassembled WGS sequence"/>
</dbReference>
<sequence>MRLNTSSVLRALVCLSAVLHIACGSPLPRPPSTATSPPPLTATVHFHAECSNLQIDGVQHDPMNTKATLLRNFAVEGFKHSETVLFRRYFLLQHNIRFEWIMDQSRSEAGVAPVPETVEDLGDGRQKLMFRIKFLFLGFEDRHPKRFSGIAYVEFVHDPHDPYKALDRSEASMQISLEWYDDHRVRYIPNIYIGPDHYGCKFRFSNPEPPKADLNAVGKVVEIDAEGNVVHHASEAQ</sequence>
<evidence type="ECO:0000256" key="1">
    <source>
        <dbReference type="SAM" id="SignalP"/>
    </source>
</evidence>